<feature type="signal peptide" evidence="10">
    <location>
        <begin position="1"/>
        <end position="21"/>
    </location>
</feature>
<dbReference type="PROSITE" id="PS51352">
    <property type="entry name" value="THIOREDOXIN_2"/>
    <property type="match status" value="2"/>
</dbReference>
<keyword evidence="6" id="KW-1015">Disulfide bond</keyword>
<feature type="domain" description="Thioredoxin" evidence="11">
    <location>
        <begin position="134"/>
        <end position="257"/>
    </location>
</feature>
<evidence type="ECO:0000256" key="10">
    <source>
        <dbReference type="SAM" id="SignalP"/>
    </source>
</evidence>
<dbReference type="STRING" id="669874.A0A1E4TP45"/>
<keyword evidence="5" id="KW-0677">Repeat</keyword>
<name>A0A1E4TP45_PACTA</name>
<dbReference type="InterPro" id="IPR011679">
    <property type="entry name" value="ERp29_C"/>
</dbReference>
<dbReference type="Pfam" id="PF07749">
    <property type="entry name" value="ERp29"/>
    <property type="match status" value="1"/>
</dbReference>
<organism evidence="12 13">
    <name type="scientific">Pachysolen tannophilus NRRL Y-2460</name>
    <dbReference type="NCBI Taxonomy" id="669874"/>
    <lineage>
        <taxon>Eukaryota</taxon>
        <taxon>Fungi</taxon>
        <taxon>Dikarya</taxon>
        <taxon>Ascomycota</taxon>
        <taxon>Saccharomycotina</taxon>
        <taxon>Pichiomycetes</taxon>
        <taxon>Pachysolenaceae</taxon>
        <taxon>Pachysolen</taxon>
    </lineage>
</organism>
<evidence type="ECO:0000256" key="8">
    <source>
        <dbReference type="ARBA" id="ARBA00023284"/>
    </source>
</evidence>
<evidence type="ECO:0000259" key="11">
    <source>
        <dbReference type="PROSITE" id="PS51352"/>
    </source>
</evidence>
<dbReference type="InterPro" id="IPR013766">
    <property type="entry name" value="Thioredoxin_domain"/>
</dbReference>
<dbReference type="InterPro" id="IPR051063">
    <property type="entry name" value="PDI"/>
</dbReference>
<proteinExistence type="inferred from homology"/>
<dbReference type="Pfam" id="PF00085">
    <property type="entry name" value="Thioredoxin"/>
    <property type="match status" value="2"/>
</dbReference>
<dbReference type="OrthoDB" id="10264505at2759"/>
<keyword evidence="8" id="KW-0676">Redox-active center</keyword>
<dbReference type="PROSITE" id="PS00194">
    <property type="entry name" value="THIOREDOXIN_1"/>
    <property type="match status" value="2"/>
</dbReference>
<reference evidence="13" key="1">
    <citation type="submission" date="2016-05" db="EMBL/GenBank/DDBJ databases">
        <title>Comparative genomics of biotechnologically important yeasts.</title>
        <authorList>
            <consortium name="DOE Joint Genome Institute"/>
            <person name="Riley R."/>
            <person name="Haridas S."/>
            <person name="Wolfe K.H."/>
            <person name="Lopes M.R."/>
            <person name="Hittinger C.T."/>
            <person name="Goker M."/>
            <person name="Salamov A."/>
            <person name="Wisecaver J."/>
            <person name="Long T.M."/>
            <person name="Aerts A.L."/>
            <person name="Barry K."/>
            <person name="Choi C."/>
            <person name="Clum A."/>
            <person name="Coughlan A.Y."/>
            <person name="Deshpande S."/>
            <person name="Douglass A.P."/>
            <person name="Hanson S.J."/>
            <person name="Klenk H.-P."/>
            <person name="Labutti K."/>
            <person name="Lapidus A."/>
            <person name="Lindquist E."/>
            <person name="Lipzen A."/>
            <person name="Meier-Kolthoff J.P."/>
            <person name="Ohm R.A."/>
            <person name="Otillar R.P."/>
            <person name="Pangilinan J."/>
            <person name="Peng Y."/>
            <person name="Rokas A."/>
            <person name="Rosa C.A."/>
            <person name="Scheuner C."/>
            <person name="Sibirny A.A."/>
            <person name="Slot J.C."/>
            <person name="Stielow J.B."/>
            <person name="Sun H."/>
            <person name="Kurtzman C.P."/>
            <person name="Blackwell M."/>
            <person name="Grigoriev I.V."/>
            <person name="Jeffries T.W."/>
        </authorList>
    </citation>
    <scope>NUCLEOTIDE SEQUENCE [LARGE SCALE GENOMIC DNA]</scope>
    <source>
        <strain evidence="13">NRRL Y-2460</strain>
    </source>
</reference>
<keyword evidence="4 10" id="KW-0732">Signal</keyword>
<dbReference type="NCBIfam" id="TIGR01126">
    <property type="entry name" value="pdi_dom"/>
    <property type="match status" value="1"/>
</dbReference>
<evidence type="ECO:0000256" key="3">
    <source>
        <dbReference type="ARBA" id="ARBA00012723"/>
    </source>
</evidence>
<comment type="catalytic activity">
    <reaction evidence="1">
        <text>Catalyzes the rearrangement of -S-S- bonds in proteins.</text>
        <dbReference type="EC" id="5.3.4.1"/>
    </reaction>
</comment>
<dbReference type="PRINTS" id="PR00421">
    <property type="entry name" value="THIOREDOXIN"/>
</dbReference>
<evidence type="ECO:0000256" key="5">
    <source>
        <dbReference type="ARBA" id="ARBA00022737"/>
    </source>
</evidence>
<dbReference type="InterPro" id="IPR036249">
    <property type="entry name" value="Thioredoxin-like_sf"/>
</dbReference>
<sequence>MKFSFFAAFSVFAVIIDSVVSSNVIEVTDKDFDKVVLKSGKHSLVEFYADWCGHCKQMAPTYDELADSFFKTSKDVQIVKINADKNRKIGDRYDIQGFPTLKFFNKKDVKTPIEYEGGRDLESLQNFVTSHTGARPFKVEKKSNVVNYDDNSFEKNVIDDTSKSHLVAFTASWCGHCKKLHPVWEQLADIYQYDNDTIIISEILTSDSPSDILKKKYNIGGFPTILFFSSDDKQNPIPYKSGRDLDSFINYINEKTGAERTSDGKLTDKAGLILEISKDIKGIVNSNPGRKQLKKLTRNLENLQNPSKNYYIKLIDKILNDQVEFFEKESNRLTKILGKSKDLAQIKVDSIQKRLNILNEFLDSGNDTEKESHDEL</sequence>
<evidence type="ECO:0000256" key="1">
    <source>
        <dbReference type="ARBA" id="ARBA00001182"/>
    </source>
</evidence>
<gene>
    <name evidence="12" type="ORF">PACTADRAFT_46800</name>
</gene>
<dbReference type="GO" id="GO:0003756">
    <property type="term" value="F:protein disulfide isomerase activity"/>
    <property type="evidence" value="ECO:0007669"/>
    <property type="project" value="UniProtKB-EC"/>
</dbReference>
<keyword evidence="7" id="KW-0413">Isomerase</keyword>
<dbReference type="InterPro" id="IPR005788">
    <property type="entry name" value="PDI_thioredoxin-like_dom"/>
</dbReference>
<evidence type="ECO:0000313" key="12">
    <source>
        <dbReference type="EMBL" id="ODV93521.1"/>
    </source>
</evidence>
<dbReference type="EMBL" id="KV454018">
    <property type="protein sequence ID" value="ODV93521.1"/>
    <property type="molecule type" value="Genomic_DNA"/>
</dbReference>
<dbReference type="GO" id="GO:0005783">
    <property type="term" value="C:endoplasmic reticulum"/>
    <property type="evidence" value="ECO:0007669"/>
    <property type="project" value="InterPro"/>
</dbReference>
<evidence type="ECO:0000256" key="4">
    <source>
        <dbReference type="ARBA" id="ARBA00022729"/>
    </source>
</evidence>
<comment type="similarity">
    <text evidence="2 9">Belongs to the protein disulfide isomerase family.</text>
</comment>
<evidence type="ECO:0000256" key="9">
    <source>
        <dbReference type="RuleBase" id="RU004208"/>
    </source>
</evidence>
<dbReference type="AlphaFoldDB" id="A0A1E4TP45"/>
<keyword evidence="13" id="KW-1185">Reference proteome</keyword>
<feature type="domain" description="Thioredoxin" evidence="11">
    <location>
        <begin position="3"/>
        <end position="133"/>
    </location>
</feature>
<dbReference type="SUPFAM" id="SSF47933">
    <property type="entry name" value="ERP29 C domain-like"/>
    <property type="match status" value="1"/>
</dbReference>
<dbReference type="Proteomes" id="UP000094236">
    <property type="component" value="Unassembled WGS sequence"/>
</dbReference>
<dbReference type="CDD" id="cd02998">
    <property type="entry name" value="PDI_a_ERp38"/>
    <property type="match status" value="1"/>
</dbReference>
<accession>A0A1E4TP45</accession>
<dbReference type="PANTHER" id="PTHR45672:SF11">
    <property type="entry name" value="PROTEIN DISULFIDE-ISOMERASE C17H9.14C"/>
    <property type="match status" value="1"/>
</dbReference>
<evidence type="ECO:0000256" key="2">
    <source>
        <dbReference type="ARBA" id="ARBA00006347"/>
    </source>
</evidence>
<dbReference type="GO" id="GO:0006457">
    <property type="term" value="P:protein folding"/>
    <property type="evidence" value="ECO:0007669"/>
    <property type="project" value="TreeGrafter"/>
</dbReference>
<dbReference type="Gene3D" id="3.40.30.10">
    <property type="entry name" value="Glutaredoxin"/>
    <property type="match status" value="2"/>
</dbReference>
<dbReference type="EC" id="5.3.4.1" evidence="3"/>
<dbReference type="InterPro" id="IPR036356">
    <property type="entry name" value="ERp29_C_sf"/>
</dbReference>
<protein>
    <recommendedName>
        <fullName evidence="3">protein disulfide-isomerase</fullName>
        <ecNumber evidence="3">5.3.4.1</ecNumber>
    </recommendedName>
</protein>
<evidence type="ECO:0000313" key="13">
    <source>
        <dbReference type="Proteomes" id="UP000094236"/>
    </source>
</evidence>
<evidence type="ECO:0000256" key="6">
    <source>
        <dbReference type="ARBA" id="ARBA00023157"/>
    </source>
</evidence>
<feature type="chain" id="PRO_5009163299" description="protein disulfide-isomerase" evidence="10">
    <location>
        <begin position="22"/>
        <end position="376"/>
    </location>
</feature>
<dbReference type="Gene3D" id="1.20.1150.12">
    <property type="entry name" value="Endoplasmic reticulum resident protein 29, C-terminal domain"/>
    <property type="match status" value="1"/>
</dbReference>
<dbReference type="PANTHER" id="PTHR45672">
    <property type="entry name" value="PROTEIN DISULFIDE-ISOMERASE C17H9.14C-RELATED"/>
    <property type="match status" value="1"/>
</dbReference>
<dbReference type="SUPFAM" id="SSF52833">
    <property type="entry name" value="Thioredoxin-like"/>
    <property type="match status" value="2"/>
</dbReference>
<evidence type="ECO:0000256" key="7">
    <source>
        <dbReference type="ARBA" id="ARBA00023235"/>
    </source>
</evidence>
<dbReference type="InterPro" id="IPR017937">
    <property type="entry name" value="Thioredoxin_CS"/>
</dbReference>